<dbReference type="RefSeq" id="WP_192040248.1">
    <property type="nucleotide sequence ID" value="NZ_JACYWE010000010.1"/>
</dbReference>
<keyword evidence="7" id="KW-1185">Reference proteome</keyword>
<dbReference type="Proteomes" id="UP000642993">
    <property type="component" value="Unassembled WGS sequence"/>
</dbReference>
<gene>
    <name evidence="6" type="ORF">HT102_15020</name>
</gene>
<evidence type="ECO:0000256" key="2">
    <source>
        <dbReference type="ARBA" id="ARBA00023125"/>
    </source>
</evidence>
<dbReference type="InterPro" id="IPR050109">
    <property type="entry name" value="HTH-type_TetR-like_transc_reg"/>
</dbReference>
<dbReference type="PROSITE" id="PS50977">
    <property type="entry name" value="HTH_TETR_2"/>
    <property type="match status" value="1"/>
</dbReference>
<feature type="domain" description="HTH tetR-type" evidence="5">
    <location>
        <begin position="12"/>
        <end position="72"/>
    </location>
</feature>
<dbReference type="GO" id="GO:0003700">
    <property type="term" value="F:DNA-binding transcription factor activity"/>
    <property type="evidence" value="ECO:0007669"/>
    <property type="project" value="TreeGrafter"/>
</dbReference>
<dbReference type="AlphaFoldDB" id="A0A927PN63"/>
<dbReference type="InterPro" id="IPR009057">
    <property type="entry name" value="Homeodomain-like_sf"/>
</dbReference>
<comment type="caution">
    <text evidence="6">The sequence shown here is derived from an EMBL/GenBank/DDBJ whole genome shotgun (WGS) entry which is preliminary data.</text>
</comment>
<dbReference type="SUPFAM" id="SSF46689">
    <property type="entry name" value="Homeodomain-like"/>
    <property type="match status" value="1"/>
</dbReference>
<sequence length="226" mass="24671">MTTTKRTRLAPGQRRAQLIELGLALLREKPIEDISVEDIAAQAGVSKGLLFHYFGSKNEYQAALVQAVTHQLLDATEPDYSQTPLRALEAALDSYISFVEQAPNLYISMLRGALSSIPDMVASVEASRASIAVRILALVTSLGIDDTIALRVSIRGWIALVEEAVIDWLTKREIERGELIELLTGALIGVILGPMLAREGTRTHLFPEFNRPIAETLGPTPEDRAG</sequence>
<evidence type="ECO:0000256" key="4">
    <source>
        <dbReference type="PROSITE-ProRule" id="PRU00335"/>
    </source>
</evidence>
<dbReference type="PANTHER" id="PTHR30055:SF174">
    <property type="entry name" value="TRANSCRIPTIONAL REGULATORY PROTEIN (PROBABLY TETR-FAMILY)-RELATED"/>
    <property type="match status" value="1"/>
</dbReference>
<dbReference type="InterPro" id="IPR036271">
    <property type="entry name" value="Tet_transcr_reg_TetR-rel_C_sf"/>
</dbReference>
<dbReference type="EMBL" id="JACYWE010000010">
    <property type="protein sequence ID" value="MBD8507799.1"/>
    <property type="molecule type" value="Genomic_DNA"/>
</dbReference>
<keyword evidence="3" id="KW-0804">Transcription</keyword>
<keyword evidence="2 4" id="KW-0238">DNA-binding</keyword>
<dbReference type="Gene3D" id="1.10.357.10">
    <property type="entry name" value="Tetracycline Repressor, domain 2"/>
    <property type="match status" value="1"/>
</dbReference>
<evidence type="ECO:0000259" key="5">
    <source>
        <dbReference type="PROSITE" id="PS50977"/>
    </source>
</evidence>
<dbReference type="Pfam" id="PF21943">
    <property type="entry name" value="TetR_C_46"/>
    <property type="match status" value="1"/>
</dbReference>
<dbReference type="InterPro" id="IPR001647">
    <property type="entry name" value="HTH_TetR"/>
</dbReference>
<feature type="DNA-binding region" description="H-T-H motif" evidence="4">
    <location>
        <begin position="35"/>
        <end position="54"/>
    </location>
</feature>
<dbReference type="PANTHER" id="PTHR30055">
    <property type="entry name" value="HTH-TYPE TRANSCRIPTIONAL REGULATOR RUTR"/>
    <property type="match status" value="1"/>
</dbReference>
<protein>
    <submittedName>
        <fullName evidence="6">TetR/AcrR family transcriptional regulator</fullName>
    </submittedName>
</protein>
<dbReference type="InterPro" id="IPR054129">
    <property type="entry name" value="DesT_TetR_C"/>
</dbReference>
<dbReference type="GO" id="GO:0000976">
    <property type="term" value="F:transcription cis-regulatory region binding"/>
    <property type="evidence" value="ECO:0007669"/>
    <property type="project" value="TreeGrafter"/>
</dbReference>
<dbReference type="Pfam" id="PF00440">
    <property type="entry name" value="TetR_N"/>
    <property type="match status" value="1"/>
</dbReference>
<evidence type="ECO:0000256" key="1">
    <source>
        <dbReference type="ARBA" id="ARBA00023015"/>
    </source>
</evidence>
<proteinExistence type="predicted"/>
<name>A0A927PN63_9ACTN</name>
<reference evidence="6" key="1">
    <citation type="submission" date="2020-09" db="EMBL/GenBank/DDBJ databases">
        <title>Hoyosella lacisalsi sp. nov., a halotolerant actinobacterium isolated from soil of Lake Gudzhirganskoe.</title>
        <authorList>
            <person name="Yang Q."/>
            <person name="Guo P.Y."/>
            <person name="Liu S.W."/>
            <person name="Li F.N."/>
            <person name="Sun C.H."/>
        </authorList>
    </citation>
    <scope>NUCLEOTIDE SEQUENCE</scope>
    <source>
        <strain evidence="6">G463</strain>
    </source>
</reference>
<dbReference type="SUPFAM" id="SSF48498">
    <property type="entry name" value="Tetracyclin repressor-like, C-terminal domain"/>
    <property type="match status" value="1"/>
</dbReference>
<evidence type="ECO:0000256" key="3">
    <source>
        <dbReference type="ARBA" id="ARBA00023163"/>
    </source>
</evidence>
<accession>A0A927PN63</accession>
<organism evidence="6 7">
    <name type="scientific">Lolliginicoccus lacisalsi</name>
    <dbReference type="NCBI Taxonomy" id="2742202"/>
    <lineage>
        <taxon>Bacteria</taxon>
        <taxon>Bacillati</taxon>
        <taxon>Actinomycetota</taxon>
        <taxon>Actinomycetes</taxon>
        <taxon>Mycobacteriales</taxon>
        <taxon>Hoyosellaceae</taxon>
        <taxon>Lolliginicoccus</taxon>
    </lineage>
</organism>
<keyword evidence="1" id="KW-0805">Transcription regulation</keyword>
<evidence type="ECO:0000313" key="7">
    <source>
        <dbReference type="Proteomes" id="UP000642993"/>
    </source>
</evidence>
<evidence type="ECO:0000313" key="6">
    <source>
        <dbReference type="EMBL" id="MBD8507799.1"/>
    </source>
</evidence>